<dbReference type="InterPro" id="IPR023213">
    <property type="entry name" value="CAT-like_dom_sf"/>
</dbReference>
<dbReference type="STRING" id="128403.WA1_43710"/>
<organism evidence="6 7">
    <name type="scientific">Scytonema hofmannii PCC 7110</name>
    <dbReference type="NCBI Taxonomy" id="128403"/>
    <lineage>
        <taxon>Bacteria</taxon>
        <taxon>Bacillati</taxon>
        <taxon>Cyanobacteriota</taxon>
        <taxon>Cyanophyceae</taxon>
        <taxon>Nostocales</taxon>
        <taxon>Scytonemataceae</taxon>
        <taxon>Scytonema</taxon>
    </lineage>
</organism>
<dbReference type="Gene3D" id="3.30.559.30">
    <property type="entry name" value="Nonribosomal peptide synthetase, condensation domain"/>
    <property type="match status" value="2"/>
</dbReference>
<comment type="similarity">
    <text evidence="2">Belongs to the ATP-dependent AMP-binding enzyme family.</text>
</comment>
<dbReference type="GO" id="GO:0008610">
    <property type="term" value="P:lipid biosynthetic process"/>
    <property type="evidence" value="ECO:0007669"/>
    <property type="project" value="UniProtKB-ARBA"/>
</dbReference>
<evidence type="ECO:0000256" key="3">
    <source>
        <dbReference type="ARBA" id="ARBA00022450"/>
    </source>
</evidence>
<dbReference type="GO" id="GO:0031177">
    <property type="term" value="F:phosphopantetheine binding"/>
    <property type="evidence" value="ECO:0007669"/>
    <property type="project" value="InterPro"/>
</dbReference>
<dbReference type="FunFam" id="1.10.1200.10:FF:000005">
    <property type="entry name" value="Nonribosomal peptide synthetase 1"/>
    <property type="match status" value="1"/>
</dbReference>
<dbReference type="NCBIfam" id="TIGR01733">
    <property type="entry name" value="AA-adenyl-dom"/>
    <property type="match status" value="2"/>
</dbReference>
<dbReference type="Pfam" id="PF13193">
    <property type="entry name" value="AMP-binding_C"/>
    <property type="match status" value="2"/>
</dbReference>
<keyword evidence="4" id="KW-0597">Phosphoprotein</keyword>
<dbReference type="InterPro" id="IPR001242">
    <property type="entry name" value="Condensation_dom"/>
</dbReference>
<dbReference type="CDD" id="cd05930">
    <property type="entry name" value="A_NRPS"/>
    <property type="match status" value="1"/>
</dbReference>
<dbReference type="FunFam" id="3.30.559.10:FF:000012">
    <property type="entry name" value="Non-ribosomal peptide synthetase"/>
    <property type="match status" value="2"/>
</dbReference>
<evidence type="ECO:0000313" key="7">
    <source>
        <dbReference type="Proteomes" id="UP000076925"/>
    </source>
</evidence>
<dbReference type="FunFam" id="1.10.1200.10:FF:000016">
    <property type="entry name" value="Non-ribosomal peptide synthase"/>
    <property type="match status" value="1"/>
</dbReference>
<proteinExistence type="inferred from homology"/>
<comment type="cofactor">
    <cofactor evidence="1">
        <name>pantetheine 4'-phosphate</name>
        <dbReference type="ChEBI" id="CHEBI:47942"/>
    </cofactor>
</comment>
<dbReference type="FunFam" id="3.30.559.30:FF:000001">
    <property type="entry name" value="Non-ribosomal peptide synthetase"/>
    <property type="match status" value="1"/>
</dbReference>
<accession>A0A139WVY4</accession>
<evidence type="ECO:0000259" key="5">
    <source>
        <dbReference type="PROSITE" id="PS50075"/>
    </source>
</evidence>
<dbReference type="FunFam" id="2.30.38.10:FF:000001">
    <property type="entry name" value="Non-ribosomal peptide synthetase PvdI"/>
    <property type="match status" value="2"/>
</dbReference>
<dbReference type="FunFam" id="3.30.300.30:FF:000010">
    <property type="entry name" value="Enterobactin synthetase component F"/>
    <property type="match status" value="2"/>
</dbReference>
<dbReference type="InterPro" id="IPR036736">
    <property type="entry name" value="ACP-like_sf"/>
</dbReference>
<dbReference type="Pfam" id="PF00501">
    <property type="entry name" value="AMP-binding"/>
    <property type="match status" value="2"/>
</dbReference>
<dbReference type="CDD" id="cd19531">
    <property type="entry name" value="LCL_NRPS-like"/>
    <property type="match status" value="2"/>
</dbReference>
<dbReference type="InterPro" id="IPR009081">
    <property type="entry name" value="PP-bd_ACP"/>
</dbReference>
<protein>
    <submittedName>
        <fullName evidence="6">Non-ribosomal peptide synthetase</fullName>
    </submittedName>
</protein>
<dbReference type="Gene3D" id="1.10.1200.10">
    <property type="entry name" value="ACP-like"/>
    <property type="match status" value="2"/>
</dbReference>
<dbReference type="InterPro" id="IPR000873">
    <property type="entry name" value="AMP-dep_synth/lig_dom"/>
</dbReference>
<dbReference type="Gene3D" id="3.30.559.10">
    <property type="entry name" value="Chloramphenicol acetyltransferase-like domain"/>
    <property type="match status" value="2"/>
</dbReference>
<dbReference type="InterPro" id="IPR025110">
    <property type="entry name" value="AMP-bd_C"/>
</dbReference>
<evidence type="ECO:0000256" key="2">
    <source>
        <dbReference type="ARBA" id="ARBA00006432"/>
    </source>
</evidence>
<dbReference type="GO" id="GO:0005829">
    <property type="term" value="C:cytosol"/>
    <property type="evidence" value="ECO:0007669"/>
    <property type="project" value="TreeGrafter"/>
</dbReference>
<dbReference type="Gene3D" id="3.30.300.30">
    <property type="match status" value="2"/>
</dbReference>
<comment type="caution">
    <text evidence="6">The sequence shown here is derived from an EMBL/GenBank/DDBJ whole genome shotgun (WGS) entry which is preliminary data.</text>
</comment>
<dbReference type="RefSeq" id="WP_017744618.1">
    <property type="nucleotide sequence ID" value="NZ_KQ976354.1"/>
</dbReference>
<dbReference type="Pfam" id="PF00550">
    <property type="entry name" value="PP-binding"/>
    <property type="match status" value="2"/>
</dbReference>
<reference evidence="6 7" key="1">
    <citation type="journal article" date="2013" name="Genome Biol. Evol.">
        <title>Genomes of Stigonematalean cyanobacteria (subsection V) and the evolution of oxygenic photosynthesis from prokaryotes to plastids.</title>
        <authorList>
            <person name="Dagan T."/>
            <person name="Roettger M."/>
            <person name="Stucken K."/>
            <person name="Landan G."/>
            <person name="Koch R."/>
            <person name="Major P."/>
            <person name="Gould S.B."/>
            <person name="Goremykin V.V."/>
            <person name="Rippka R."/>
            <person name="Tandeau de Marsac N."/>
            <person name="Gugger M."/>
            <person name="Lockhart P.J."/>
            <person name="Allen J.F."/>
            <person name="Brune I."/>
            <person name="Maus I."/>
            <person name="Puhler A."/>
            <person name="Martin W.F."/>
        </authorList>
    </citation>
    <scope>NUCLEOTIDE SEQUENCE [LARGE SCALE GENOMIC DNA]</scope>
    <source>
        <strain evidence="6 7">PCC 7110</strain>
    </source>
</reference>
<dbReference type="EMBL" id="ANNX02000047">
    <property type="protein sequence ID" value="KYC36596.1"/>
    <property type="molecule type" value="Genomic_DNA"/>
</dbReference>
<dbReference type="InterPro" id="IPR045851">
    <property type="entry name" value="AMP-bd_C_sf"/>
</dbReference>
<evidence type="ECO:0000256" key="1">
    <source>
        <dbReference type="ARBA" id="ARBA00001957"/>
    </source>
</evidence>
<dbReference type="PROSITE" id="PS50075">
    <property type="entry name" value="CARRIER"/>
    <property type="match status" value="2"/>
</dbReference>
<gene>
    <name evidence="6" type="ORF">WA1_43710</name>
</gene>
<sequence>MDRKKDEISERRSKLSANKRAILEKRLRGEVSFRSQLEVISKRSQTSPAPLSFAQQRLWFLYQLDSSSPYYNELACVQLTGELKVVALEQCLNEIVRRHEALRTTFEIVEGQPAQVIHPTVSMVLPVVNLRELPEALREAKLEQLTTEIAQKPFDLTSGPLLRAMLLQTGVHEHLLLFAIHHIAVDGWSIGVLIREIAALYEAFSTKKASPLPELPIHYADFAIWQLQWMQGELQKTQLSYWKQQLAGASTLALPTDRPRPPVQSFRGAVASFTLSPRLTDMLRSLSSREGVTLFMTILAAFQILLYRYTGQEDICVGSPIANRNQVEIQDLIGLFVNTLVLRTDLSGNPSFLKLLSRVREMCVSAYANADIPFEQLVEELQPERNLSHMPLFQVMFALQENSQKDLTLPGLTLSWLPRHTQTAKFDLTLYLVDAEPELTGLLEYNTDLFAAETITRMVEHFRTLLEGIVADPQQRLSELPMLTATELHRQLVEWNDTSANYPANVCIHQLFEAQVERTSDSVAVVLEEEQLTYSELNARANQLAHYLRAIGVGPEVLVGICTERSLDMVIGLLGILKVGGAYVPLDPTYPQERLSFILEETKVPVLLTQQQLVEQLPEHKAQVVCWDTDWNIIAQQSQDNPVNISKADNLAYVIYTSGSTGQPKGVFGLHRGAVNRFHWMWQNYPFVQGEICCQKTSLNFVDSVWEIFGPLLQGIPTVIVPDDILKDPQQFVTNLAHKNVTRLVLVPSLLGALLNTHNDLQLQLPQLKLWISSGEALSIDLLVQFRQNLPHSILLNLYGSSEVSADVTCYSLNPHAPLPERVLIGRPIANTQMYIVDAKRQPVPIGVLGEVYIGGDGLARGYLNRPEQTAEKFIPNPFSNNSAARLYKTGDIARYLPNGEIEYIGRMDYQVKIRGFRIELGEIEAAINQHPAVRETVVIVREDEAHSQSLVAYIVLHSEQTLTIPELRCFLKSKLPNYMVPAIFVMLESLPLTPNGKIDRKALRAPEATQLLAESDFVAPSTPIEQMLALIWAEVLGIEKIGIHNNFFELGGHSLLATRVISQVRKVFQQELPLRRLFEQPTIAGLAKEIEKATKTSNGLEAVTIERISRKQELPLSFSQHRLWFLAHLEPNSPFYNIPAAVRLQGQLNLGALQKSFNEIVRRHEALRSNFQTIEGQPVAVISSVTPLMLPVVDISELSSHQQEVEIRKQALAEAQHPFDLNSDPLLRVKLLRQSNQEHIILLTMHHIVSDGWSISILVRELAKLYPAFCDRQPSLLAELPIQYVDFAAWQRKWLQADVLQSQISYWRKQLESAPRVLELPTDYPRPAVQTFQGASYLFNLSQDLSLALNKLSQQNGCTLFMTLLAAFQTLLWRYTGSEDIVVGSPIANRNRTEIEGLIGFFANTLVLRTNLAGNPTFKELLTRVREVALGAYAHQDLPFEQLVEELQPQRSLSHAPLFQVMFVLQNAPMSALELPGLTLSPIATESRTAKFDLTLDMTETAQGLVGTLEYNTDLFESSTISRMAGHLQTLLCAIVANSQQRLSELPLLTNAEKALLVKWNDTETEYPQQQSIHQLFEAQVELTPDAVAVVFELQQLTYRELNQRANQLAHYLQALGVRPEVLVGICTERSLDMVVGLLGILKAGGAYVPLDPTYPQERLAFILENAQVQVLLTQAQLVEALPQHKAKVVCIDTDWLSIAHQSQENSVSEVTSHNLAYIIYTSGSTGKPKGVQIPHDALSNFLHAMRQRPGLTERDTLLAVTTYSFDIAALELFLPIIVGARLVVTSREVASDGTQLSAKLTHSNATVMQATPATWQLLLAAGWSGNHQLKILCGGEALPKQLAHQLLNRCNSVWNMYGPTETTIWSAAGIVETDSSIVPISHPIANTQFYILDRHGQIVPVGVPGELHIGGDGLARGYVNRPELTAEKFIPNPFSNKSAARLYKTGDLARYLPNGEIEYISRIDHQVKIRGFRIELGEIEARLTQHPTVREAVVVVREDVLGDKRLVAYVVSEQEFTSTLSQLRSFLKEKLPDYMMPAAFVPMKALPLTPNGKVDRQALPVPDGLRPDLEANYVKPQTDLEKSIAHVWQKTLKVEKVGIHDNFFELGGHSLLMVQVHNQLCQIFPGNFSMLELFRYPTISSLAEFLNQANKNEPPFFHQTDVRTEQLKDGKARIKQFLTISKRVK</sequence>
<dbReference type="GO" id="GO:0044550">
    <property type="term" value="P:secondary metabolite biosynthetic process"/>
    <property type="evidence" value="ECO:0007669"/>
    <property type="project" value="UniProtKB-ARBA"/>
</dbReference>
<dbReference type="PANTHER" id="PTHR45527">
    <property type="entry name" value="NONRIBOSOMAL PEPTIDE SYNTHETASE"/>
    <property type="match status" value="1"/>
</dbReference>
<dbReference type="GO" id="GO:0072330">
    <property type="term" value="P:monocarboxylic acid biosynthetic process"/>
    <property type="evidence" value="ECO:0007669"/>
    <property type="project" value="UniProtKB-ARBA"/>
</dbReference>
<dbReference type="InterPro" id="IPR006162">
    <property type="entry name" value="Ppantetheine_attach_site"/>
</dbReference>
<dbReference type="OrthoDB" id="9757538at2"/>
<dbReference type="SUPFAM" id="SSF56801">
    <property type="entry name" value="Acetyl-CoA synthetase-like"/>
    <property type="match status" value="2"/>
</dbReference>
<dbReference type="FunFam" id="3.40.50.980:FF:000001">
    <property type="entry name" value="Non-ribosomal peptide synthetase"/>
    <property type="match status" value="2"/>
</dbReference>
<dbReference type="Proteomes" id="UP000076925">
    <property type="component" value="Unassembled WGS sequence"/>
</dbReference>
<dbReference type="Gene3D" id="2.30.38.10">
    <property type="entry name" value="Luciferase, Domain 3"/>
    <property type="match status" value="2"/>
</dbReference>
<dbReference type="PANTHER" id="PTHR45527:SF14">
    <property type="entry name" value="PLIPASTATIN SYNTHASE SUBUNIT B"/>
    <property type="match status" value="1"/>
</dbReference>
<dbReference type="PROSITE" id="PS00012">
    <property type="entry name" value="PHOSPHOPANTETHEINE"/>
    <property type="match status" value="1"/>
</dbReference>
<dbReference type="Pfam" id="PF00668">
    <property type="entry name" value="Condensation"/>
    <property type="match status" value="2"/>
</dbReference>
<dbReference type="FunFam" id="3.40.50.12780:FF:000012">
    <property type="entry name" value="Non-ribosomal peptide synthetase"/>
    <property type="match status" value="2"/>
</dbReference>
<dbReference type="SMART" id="SM00823">
    <property type="entry name" value="PKS_PP"/>
    <property type="match status" value="2"/>
</dbReference>
<dbReference type="Gene3D" id="3.40.50.980">
    <property type="match status" value="4"/>
</dbReference>
<evidence type="ECO:0000256" key="4">
    <source>
        <dbReference type="ARBA" id="ARBA00022553"/>
    </source>
</evidence>
<dbReference type="GO" id="GO:0003824">
    <property type="term" value="F:catalytic activity"/>
    <property type="evidence" value="ECO:0007669"/>
    <property type="project" value="InterPro"/>
</dbReference>
<feature type="domain" description="Carrier" evidence="5">
    <location>
        <begin position="2077"/>
        <end position="2152"/>
    </location>
</feature>
<feature type="domain" description="Carrier" evidence="5">
    <location>
        <begin position="1020"/>
        <end position="1095"/>
    </location>
</feature>
<dbReference type="PROSITE" id="PS00455">
    <property type="entry name" value="AMP_BINDING"/>
    <property type="match status" value="2"/>
</dbReference>
<dbReference type="GO" id="GO:0043041">
    <property type="term" value="P:amino acid activation for nonribosomal peptide biosynthetic process"/>
    <property type="evidence" value="ECO:0007669"/>
    <property type="project" value="TreeGrafter"/>
</dbReference>
<dbReference type="CDD" id="cd12116">
    <property type="entry name" value="A_NRPS_Ta1_like"/>
    <property type="match status" value="1"/>
</dbReference>
<dbReference type="SUPFAM" id="SSF47336">
    <property type="entry name" value="ACP-like"/>
    <property type="match status" value="2"/>
</dbReference>
<dbReference type="InterPro" id="IPR020845">
    <property type="entry name" value="AMP-binding_CS"/>
</dbReference>
<keyword evidence="3" id="KW-0596">Phosphopantetheine</keyword>
<dbReference type="NCBIfam" id="NF003417">
    <property type="entry name" value="PRK04813.1"/>
    <property type="match status" value="2"/>
</dbReference>
<dbReference type="InterPro" id="IPR020806">
    <property type="entry name" value="PKS_PP-bd"/>
</dbReference>
<name>A0A139WVY4_9CYAN</name>
<keyword evidence="7" id="KW-1185">Reference proteome</keyword>
<evidence type="ECO:0000313" key="6">
    <source>
        <dbReference type="EMBL" id="KYC36596.1"/>
    </source>
</evidence>
<dbReference type="InterPro" id="IPR010071">
    <property type="entry name" value="AA_adenyl_dom"/>
</dbReference>
<dbReference type="SUPFAM" id="SSF52777">
    <property type="entry name" value="CoA-dependent acyltransferases"/>
    <property type="match status" value="4"/>
</dbReference>